<evidence type="ECO:0000313" key="1">
    <source>
        <dbReference type="EMBL" id="QDT10479.1"/>
    </source>
</evidence>
<name>A0A517NTN6_9BACT</name>
<evidence type="ECO:0000313" key="2">
    <source>
        <dbReference type="Proteomes" id="UP000319817"/>
    </source>
</evidence>
<dbReference type="EMBL" id="CP036526">
    <property type="protein sequence ID" value="QDT10479.1"/>
    <property type="molecule type" value="Genomic_DNA"/>
</dbReference>
<gene>
    <name evidence="1" type="ORF">K239x_24360</name>
</gene>
<dbReference type="Proteomes" id="UP000319817">
    <property type="component" value="Chromosome"/>
</dbReference>
<organism evidence="1 2">
    <name type="scientific">Stieleria marina</name>
    <dbReference type="NCBI Taxonomy" id="1930275"/>
    <lineage>
        <taxon>Bacteria</taxon>
        <taxon>Pseudomonadati</taxon>
        <taxon>Planctomycetota</taxon>
        <taxon>Planctomycetia</taxon>
        <taxon>Pirellulales</taxon>
        <taxon>Pirellulaceae</taxon>
        <taxon>Stieleria</taxon>
    </lineage>
</organism>
<dbReference type="RefSeq" id="WP_145418076.1">
    <property type="nucleotide sequence ID" value="NZ_CP036526.1"/>
</dbReference>
<reference evidence="1 2" key="1">
    <citation type="submission" date="2019-02" db="EMBL/GenBank/DDBJ databases">
        <title>Deep-cultivation of Planctomycetes and their phenomic and genomic characterization uncovers novel biology.</title>
        <authorList>
            <person name="Wiegand S."/>
            <person name="Jogler M."/>
            <person name="Boedeker C."/>
            <person name="Pinto D."/>
            <person name="Vollmers J."/>
            <person name="Rivas-Marin E."/>
            <person name="Kohn T."/>
            <person name="Peeters S.H."/>
            <person name="Heuer A."/>
            <person name="Rast P."/>
            <person name="Oberbeckmann S."/>
            <person name="Bunk B."/>
            <person name="Jeske O."/>
            <person name="Meyerdierks A."/>
            <person name="Storesund J.E."/>
            <person name="Kallscheuer N."/>
            <person name="Luecker S."/>
            <person name="Lage O.M."/>
            <person name="Pohl T."/>
            <person name="Merkel B.J."/>
            <person name="Hornburger P."/>
            <person name="Mueller R.-W."/>
            <person name="Bruemmer F."/>
            <person name="Labrenz M."/>
            <person name="Spormann A.M."/>
            <person name="Op den Camp H."/>
            <person name="Overmann J."/>
            <person name="Amann R."/>
            <person name="Jetten M.S.M."/>
            <person name="Mascher T."/>
            <person name="Medema M.H."/>
            <person name="Devos D.P."/>
            <person name="Kaster A.-K."/>
            <person name="Ovreas L."/>
            <person name="Rohde M."/>
            <person name="Galperin M.Y."/>
            <person name="Jogler C."/>
        </authorList>
    </citation>
    <scope>NUCLEOTIDE SEQUENCE [LARGE SCALE GENOMIC DNA]</scope>
    <source>
        <strain evidence="1 2">K23_9</strain>
    </source>
</reference>
<protein>
    <submittedName>
        <fullName evidence="1">Uncharacterized protein</fullName>
    </submittedName>
</protein>
<proteinExistence type="predicted"/>
<dbReference type="PROSITE" id="PS51257">
    <property type="entry name" value="PROKAR_LIPOPROTEIN"/>
    <property type="match status" value="1"/>
</dbReference>
<keyword evidence="2" id="KW-1185">Reference proteome</keyword>
<sequence length="222" mass="22807">MNKRILTVVATVTLLCTTSGCSGMRNFLFGRGARCGLCSNLRRPLQRINPLNRQTQVPVAPMMQAAPLAGTTCAPGLMATPNSYGPQLGCGMEAGCGREMGCGLEAGCGIETLPNSCNCGNASSYGPVIRNYGSASIDPYLAGGQVIDGGVINGMPIDGQIIGNPIMGEQVIGSSIYGGQAFDGGSWVPRGDSGIYSANKYDTDGNKIISEEPLPPGAVPAN</sequence>
<accession>A0A517NTN6</accession>
<dbReference type="OrthoDB" id="285894at2"/>
<dbReference type="AlphaFoldDB" id="A0A517NTN6"/>